<dbReference type="GeneID" id="36341430"/>
<protein>
    <submittedName>
        <fullName evidence="1">Uncharacterized protein</fullName>
    </submittedName>
</protein>
<comment type="caution">
    <text evidence="1">The sequence shown here is derived from an EMBL/GenBank/DDBJ whole genome shotgun (WGS) entry which is preliminary data.</text>
</comment>
<dbReference type="AlphaFoldDB" id="W6V0Z1"/>
<organism evidence="1 2">
    <name type="scientific">Echinococcus granulosus</name>
    <name type="common">Hydatid tapeworm</name>
    <dbReference type="NCBI Taxonomy" id="6210"/>
    <lineage>
        <taxon>Eukaryota</taxon>
        <taxon>Metazoa</taxon>
        <taxon>Spiralia</taxon>
        <taxon>Lophotrochozoa</taxon>
        <taxon>Platyhelminthes</taxon>
        <taxon>Cestoda</taxon>
        <taxon>Eucestoda</taxon>
        <taxon>Cyclophyllidea</taxon>
        <taxon>Taeniidae</taxon>
        <taxon>Echinococcus</taxon>
        <taxon>Echinococcus granulosus group</taxon>
    </lineage>
</organism>
<dbReference type="KEGG" id="egl:EGR_05715"/>
<dbReference type="RefSeq" id="XP_024350660.1">
    <property type="nucleotide sequence ID" value="XM_024494964.1"/>
</dbReference>
<sequence>MVVWDAMHSLHRRSLASTYCSATNKRNPFDVLLGKIEVADESPMSAQARNYGVLPEHGIRDGNAEGVTSELPLQVLTIEILFSDFQNWRQETTQ</sequence>
<evidence type="ECO:0000313" key="2">
    <source>
        <dbReference type="Proteomes" id="UP000019149"/>
    </source>
</evidence>
<evidence type="ECO:0000313" key="1">
    <source>
        <dbReference type="EMBL" id="EUB59464.1"/>
    </source>
</evidence>
<dbReference type="EMBL" id="APAU02000044">
    <property type="protein sequence ID" value="EUB59464.1"/>
    <property type="molecule type" value="Genomic_DNA"/>
</dbReference>
<accession>W6V0Z1</accession>
<dbReference type="CTD" id="36341430"/>
<proteinExistence type="predicted"/>
<reference evidence="1 2" key="1">
    <citation type="journal article" date="2013" name="Nat. Genet.">
        <title>The genome of the hydatid tapeworm Echinococcus granulosus.</title>
        <authorList>
            <person name="Zheng H."/>
            <person name="Zhang W."/>
            <person name="Zhang L."/>
            <person name="Zhang Z."/>
            <person name="Li J."/>
            <person name="Lu G."/>
            <person name="Zhu Y."/>
            <person name="Wang Y."/>
            <person name="Huang Y."/>
            <person name="Liu J."/>
            <person name="Kang H."/>
            <person name="Chen J."/>
            <person name="Wang L."/>
            <person name="Chen A."/>
            <person name="Yu S."/>
            <person name="Gao Z."/>
            <person name="Jin L."/>
            <person name="Gu W."/>
            <person name="Wang Z."/>
            <person name="Zhao L."/>
            <person name="Shi B."/>
            <person name="Wen H."/>
            <person name="Lin R."/>
            <person name="Jones M.K."/>
            <person name="Brejova B."/>
            <person name="Vinar T."/>
            <person name="Zhao G."/>
            <person name="McManus D.P."/>
            <person name="Chen Z."/>
            <person name="Zhou Y."/>
            <person name="Wang S."/>
        </authorList>
    </citation>
    <scope>NUCLEOTIDE SEQUENCE [LARGE SCALE GENOMIC DNA]</scope>
</reference>
<gene>
    <name evidence="1" type="ORF">EGR_05715</name>
</gene>
<name>W6V0Z1_ECHGR</name>
<keyword evidence="2" id="KW-1185">Reference proteome</keyword>
<dbReference type="Proteomes" id="UP000019149">
    <property type="component" value="Unassembled WGS sequence"/>
</dbReference>